<dbReference type="Gene3D" id="3.40.50.10490">
    <property type="entry name" value="Glucose-6-phosphate isomerase like protein, domain 1"/>
    <property type="match status" value="1"/>
</dbReference>
<dbReference type="Proteomes" id="UP000006765">
    <property type="component" value="Unassembled WGS sequence"/>
</dbReference>
<evidence type="ECO:0000256" key="1">
    <source>
        <dbReference type="ARBA" id="ARBA00022676"/>
    </source>
</evidence>
<dbReference type="InterPro" id="IPR046348">
    <property type="entry name" value="SIS_dom_sf"/>
</dbReference>
<dbReference type="GO" id="GO:0097367">
    <property type="term" value="F:carbohydrate derivative binding"/>
    <property type="evidence" value="ECO:0007669"/>
    <property type="project" value="InterPro"/>
</dbReference>
<dbReference type="eggNOG" id="COG0279">
    <property type="taxonomic scope" value="Bacteria"/>
</dbReference>
<dbReference type="Pfam" id="PF13439">
    <property type="entry name" value="Glyco_transf_4"/>
    <property type="match status" value="1"/>
</dbReference>
<dbReference type="PATRIC" id="fig|1231392.3.peg.2193"/>
<dbReference type="GO" id="GO:0016757">
    <property type="term" value="F:glycosyltransferase activity"/>
    <property type="evidence" value="ECO:0007669"/>
    <property type="project" value="UniProtKB-KW"/>
</dbReference>
<evidence type="ECO:0000256" key="2">
    <source>
        <dbReference type="ARBA" id="ARBA00022679"/>
    </source>
</evidence>
<dbReference type="RefSeq" id="WP_007427333.1">
    <property type="nucleotide sequence ID" value="NZ_AMGO01000047.1"/>
</dbReference>
<dbReference type="CDD" id="cd05006">
    <property type="entry name" value="SIS_GmhA"/>
    <property type="match status" value="1"/>
</dbReference>
<evidence type="ECO:0000259" key="3">
    <source>
        <dbReference type="PROSITE" id="PS51464"/>
    </source>
</evidence>
<dbReference type="InterPro" id="IPR028098">
    <property type="entry name" value="Glyco_trans_4-like_N"/>
</dbReference>
<dbReference type="Gene3D" id="3.40.50.2000">
    <property type="entry name" value="Glycogen Phosphorylase B"/>
    <property type="match status" value="2"/>
</dbReference>
<evidence type="ECO:0000313" key="4">
    <source>
        <dbReference type="EMBL" id="EKE43847.1"/>
    </source>
</evidence>
<dbReference type="SUPFAM" id="SSF53697">
    <property type="entry name" value="SIS domain"/>
    <property type="match status" value="1"/>
</dbReference>
<sequence length="646" mass="68738">MRDFPMSRPGDGPRLTMISEHASPLGALGGADGGGQNVYVGQVARHLVRHGWSVEVLTRRDDPDLPEVTEWLDGVRVVHVPAGPAAPIPKEDLLGLMPAFAAWTEAHCRDSRPDLIHANFFLSGLVAADVSAATGIPFAITFHALGRVRRQAQGSADRFPPEREAIEERVAREAALVIAECPQDRRDLVTLYRADPQRIREVPCGVDLDEFAAVPRDTARAILGLPADGFLALQLGRMVPRKGVDDAIRAVARCRRAGATDMRLAVVGGASPILNASTDAEYARLRGVAADEGVADAVNFAGSRPRDLLRYYFHAADAFLTLPWYEPFGITPLEAMACGIPVIGAAVGGIAHSVVDGETGILVPPRDPGAAADALGRLHADPALRARMGQAGRRRVADRFTWNSVADGLDTAFRDLLQRPARQCPPQARTVPNHRADGFDELARLLSAHRGILALQTARLAAEVTDVLSNGGKLLVCGNGGSAADAQHMVAELVGRFLVPGRRALPAIALGCCAATMTAWSNDFSYEDALAREVLALGRPGDAILAFSTSGQSRNLIAAFDAAGKAGLRRLALLGRDGGPLLAQCDRAVVVPSNSTPRIQEVHTLMMHEICAAVETDARIAPVADRPPMRPAMRDAGAAAYPRFVT</sequence>
<dbReference type="Pfam" id="PF00534">
    <property type="entry name" value="Glycos_transf_1"/>
    <property type="match status" value="1"/>
</dbReference>
<keyword evidence="1" id="KW-0328">Glycosyltransferase</keyword>
<dbReference type="PANTHER" id="PTHR12526:SF510">
    <property type="entry name" value="D-INOSITOL 3-PHOSPHATE GLYCOSYLTRANSFERASE"/>
    <property type="match status" value="1"/>
</dbReference>
<name>K2HAZ7_9RHOB</name>
<dbReference type="PROSITE" id="PS51464">
    <property type="entry name" value="SIS"/>
    <property type="match status" value="1"/>
</dbReference>
<evidence type="ECO:0000313" key="5">
    <source>
        <dbReference type="Proteomes" id="UP000006765"/>
    </source>
</evidence>
<dbReference type="PANTHER" id="PTHR12526">
    <property type="entry name" value="GLYCOSYLTRANSFERASE"/>
    <property type="match status" value="1"/>
</dbReference>
<comment type="caution">
    <text evidence="4">The sequence shown here is derived from an EMBL/GenBank/DDBJ whole genome shotgun (WGS) entry which is preliminary data.</text>
</comment>
<dbReference type="InterPro" id="IPR001296">
    <property type="entry name" value="Glyco_trans_1"/>
</dbReference>
<dbReference type="InterPro" id="IPR001347">
    <property type="entry name" value="SIS_dom"/>
</dbReference>
<dbReference type="GO" id="GO:1901135">
    <property type="term" value="P:carbohydrate derivative metabolic process"/>
    <property type="evidence" value="ECO:0007669"/>
    <property type="project" value="InterPro"/>
</dbReference>
<keyword evidence="2" id="KW-0808">Transferase</keyword>
<dbReference type="SUPFAM" id="SSF53756">
    <property type="entry name" value="UDP-Glycosyltransferase/glycogen phosphorylase"/>
    <property type="match status" value="1"/>
</dbReference>
<feature type="domain" description="SIS" evidence="3">
    <location>
        <begin position="464"/>
        <end position="621"/>
    </location>
</feature>
<keyword evidence="5" id="KW-1185">Reference proteome</keyword>
<proteinExistence type="predicted"/>
<accession>K2HAZ7</accession>
<dbReference type="OrthoDB" id="9810929at2"/>
<protein>
    <recommendedName>
        <fullName evidence="3">SIS domain-containing protein</fullName>
    </recommendedName>
</protein>
<dbReference type="EMBL" id="AMGO01000047">
    <property type="protein sequence ID" value="EKE43847.1"/>
    <property type="molecule type" value="Genomic_DNA"/>
</dbReference>
<dbReference type="AlphaFoldDB" id="K2HAZ7"/>
<dbReference type="Pfam" id="PF13580">
    <property type="entry name" value="SIS_2"/>
    <property type="match status" value="1"/>
</dbReference>
<gene>
    <name evidence="4" type="ORF">OCGS_2181</name>
</gene>
<dbReference type="STRING" id="1231392.OCGS_2181"/>
<organism evidence="4 5">
    <name type="scientific">Oceaniovalibus guishaninsula JLT2003</name>
    <dbReference type="NCBI Taxonomy" id="1231392"/>
    <lineage>
        <taxon>Bacteria</taxon>
        <taxon>Pseudomonadati</taxon>
        <taxon>Pseudomonadota</taxon>
        <taxon>Alphaproteobacteria</taxon>
        <taxon>Rhodobacterales</taxon>
        <taxon>Roseobacteraceae</taxon>
        <taxon>Oceaniovalibus</taxon>
    </lineage>
</organism>
<dbReference type="InterPro" id="IPR035461">
    <property type="entry name" value="GmhA/DiaA"/>
</dbReference>
<dbReference type="eggNOG" id="COG0297">
    <property type="taxonomic scope" value="Bacteria"/>
</dbReference>
<reference evidence="4 5" key="1">
    <citation type="journal article" date="2012" name="J. Bacteriol.">
        <title>Draft Genome Sequence of Oceaniovalibus guishaninsula JLT2003T.</title>
        <authorList>
            <person name="Tang K."/>
            <person name="Liu K."/>
            <person name="Jiao N."/>
        </authorList>
    </citation>
    <scope>NUCLEOTIDE SEQUENCE [LARGE SCALE GENOMIC DNA]</scope>
    <source>
        <strain evidence="4 5">JLT2003</strain>
    </source>
</reference>